<sequence>MMDEVRLSAAASFPKGGEVEAVTDDQQVVHAADFAAGGGVKSAGRHSALQGSFTEKLSSWSHGAAQSSGHGCIATECREEVHATTANGRECILGSVARETAFVDRSGRCGARQGKSSGRAKLSAEQDDGIFQCFGEDLVHIHKLEEPRKLGAQRDLSRSGGDTSKVYGLPEGGPDASFSVWQQRAPPTNDGCFQQVVESFGDGGKLPFTKFPGEHGKLYQGKSWHTSGDGTLTTGVLPSREDLVRRLLPGLPQNCAALLMKSSIEGLYDDSVAAVGSHACVSSPQGGGEMHTGGGDKCAGGAFPEEPFEESGRHSRTTTFSRYAATAPGSRDNERGAGPFHVGVKSDEMAEGKTDDADPFVQEHLKDSAGQDHSVFEETRQKALEALEGASLLTESTGSGGDQSEAVVYVVREEWEAFTLYYCSHTGVVRAVASEVSHVTARNSPPDLCRGLPTMAVGGDGCQQCRKQQSRPCSGWWRSRYVLLRVTVTLADRSSGGTTLQGSPASPCCEHGGSPEMDSMDSWSDGRVDGGKSGTKPHGSNDSSLLPQPSPFTSHGLGCHAKEPSMRGSTEAFDTQPSASKINRAALRQPGNCGTYLLLEESSGSSANRSGCEVTDGDCIRVEALKSLHLSKRLSIPSRCNNEAKEFAAELLGPACEGTDMIGDDKRTEECANELALSGGSTQAEVAFASFLKANCPVGKISDESPLVGAANVIGGVEASMRSSNAGDPVQEVGFDAWAANGRRSRLASLLSSPCDSFEGFVSSGQQGVQLVEKDSFNSGNSADCLPSLPYLWTGGGGPKPQEVQQSSISSSEHSRPQCKSHGETKFGDRGWQYSGAHRSRRRGTRRTFKSQTPPCVDSAGGARRALAQCYAVCASTIGMEAVAEAQNSYLGLCVEERELAAVFLDFVALVAPGAINASDDAERTGFEQRKSDPQDSVGDMKRAVHDHTRCKRKPNLMGRGQSVKKVFCQARKSKTDGAEDAACGAARLTCRRWDDDVPHCVGNNFEFTV</sequence>
<dbReference type="Proteomes" id="UP000030744">
    <property type="component" value="Unassembled WGS sequence"/>
</dbReference>
<dbReference type="OrthoDB" id="347767at2759"/>
<feature type="region of interest" description="Disordered" evidence="1">
    <location>
        <begin position="285"/>
        <end position="318"/>
    </location>
</feature>
<reference evidence="2" key="1">
    <citation type="submission" date="2013-10" db="EMBL/GenBank/DDBJ databases">
        <title>Genomic analysis of the causative agents of coccidiosis in chickens.</title>
        <authorList>
            <person name="Reid A.J."/>
            <person name="Blake D."/>
            <person name="Billington K."/>
            <person name="Browne H."/>
            <person name="Dunn M."/>
            <person name="Hung S."/>
            <person name="Kawahara F."/>
            <person name="Miranda-Saavedra D."/>
            <person name="Mourier T."/>
            <person name="Nagra H."/>
            <person name="Otto T.D."/>
            <person name="Rawlings N."/>
            <person name="Sanchez A."/>
            <person name="Sanders M."/>
            <person name="Subramaniam C."/>
            <person name="Tay Y."/>
            <person name="Dear P."/>
            <person name="Doerig C."/>
            <person name="Gruber A."/>
            <person name="Parkinson J."/>
            <person name="Shirley M."/>
            <person name="Wan K.L."/>
            <person name="Berriman M."/>
            <person name="Tomley F."/>
            <person name="Pain A."/>
        </authorList>
    </citation>
    <scope>NUCLEOTIDE SEQUENCE [LARGE SCALE GENOMIC DNA]</scope>
    <source>
        <strain evidence="2">Houghton</strain>
    </source>
</reference>
<dbReference type="VEuPathDB" id="ToxoDB:EMH_0029570"/>
<organism evidence="2 3">
    <name type="scientific">Eimeria mitis</name>
    <dbReference type="NCBI Taxonomy" id="44415"/>
    <lineage>
        <taxon>Eukaryota</taxon>
        <taxon>Sar</taxon>
        <taxon>Alveolata</taxon>
        <taxon>Apicomplexa</taxon>
        <taxon>Conoidasida</taxon>
        <taxon>Coccidia</taxon>
        <taxon>Eucoccidiorida</taxon>
        <taxon>Eimeriorina</taxon>
        <taxon>Eimeriidae</taxon>
        <taxon>Eimeria</taxon>
    </lineage>
</organism>
<protein>
    <submittedName>
        <fullName evidence="2">Uncharacterized protein</fullName>
    </submittedName>
</protein>
<dbReference type="AlphaFoldDB" id="U6KKS0"/>
<feature type="compositionally biased region" description="Polar residues" evidence="1">
    <location>
        <begin position="538"/>
        <end position="553"/>
    </location>
</feature>
<feature type="region of interest" description="Disordered" evidence="1">
    <location>
        <begin position="922"/>
        <end position="941"/>
    </location>
</feature>
<feature type="compositionally biased region" description="Basic residues" evidence="1">
    <location>
        <begin position="838"/>
        <end position="849"/>
    </location>
</feature>
<proteinExistence type="predicted"/>
<name>U6KKS0_9EIME</name>
<feature type="region of interest" description="Disordered" evidence="1">
    <location>
        <begin position="796"/>
        <end position="858"/>
    </location>
</feature>
<feature type="compositionally biased region" description="Polar residues" evidence="1">
    <location>
        <begin position="495"/>
        <end position="504"/>
    </location>
</feature>
<keyword evidence="3" id="KW-1185">Reference proteome</keyword>
<accession>U6KKS0</accession>
<evidence type="ECO:0000313" key="3">
    <source>
        <dbReference type="Proteomes" id="UP000030744"/>
    </source>
</evidence>
<gene>
    <name evidence="2" type="ORF">EMH_0029570</name>
</gene>
<reference evidence="2" key="2">
    <citation type="submission" date="2013-10" db="EMBL/GenBank/DDBJ databases">
        <authorList>
            <person name="Aslett M."/>
        </authorList>
    </citation>
    <scope>NUCLEOTIDE SEQUENCE [LARGE SCALE GENOMIC DNA]</scope>
    <source>
        <strain evidence="2">Houghton</strain>
    </source>
</reference>
<feature type="region of interest" description="Disordered" evidence="1">
    <location>
        <begin position="494"/>
        <end position="577"/>
    </location>
</feature>
<feature type="compositionally biased region" description="Gly residues" evidence="1">
    <location>
        <begin position="285"/>
        <end position="298"/>
    </location>
</feature>
<feature type="compositionally biased region" description="Basic and acidic residues" evidence="1">
    <location>
        <begin position="813"/>
        <end position="829"/>
    </location>
</feature>
<evidence type="ECO:0000313" key="2">
    <source>
        <dbReference type="EMBL" id="CDJ36058.1"/>
    </source>
</evidence>
<dbReference type="RefSeq" id="XP_037878347.1">
    <property type="nucleotide sequence ID" value="XM_038022493.1"/>
</dbReference>
<dbReference type="GeneID" id="60403925"/>
<dbReference type="EMBL" id="HG735515">
    <property type="protein sequence ID" value="CDJ36058.1"/>
    <property type="molecule type" value="Genomic_DNA"/>
</dbReference>
<evidence type="ECO:0000256" key="1">
    <source>
        <dbReference type="SAM" id="MobiDB-lite"/>
    </source>
</evidence>